<evidence type="ECO:0000313" key="1">
    <source>
        <dbReference type="EMBL" id="MCI85486.1"/>
    </source>
</evidence>
<comment type="caution">
    <text evidence="1">The sequence shown here is derived from an EMBL/GenBank/DDBJ whole genome shotgun (WGS) entry which is preliminary data.</text>
</comment>
<sequence length="47" mass="5692">CIWCKWLITVLDKFFNFLKSKDYIHLHAPLIPIFAVKNWEICRIRAS</sequence>
<evidence type="ECO:0000313" key="2">
    <source>
        <dbReference type="Proteomes" id="UP000265520"/>
    </source>
</evidence>
<name>A0A392VAY8_9FABA</name>
<accession>A0A392VAY8</accession>
<proteinExistence type="predicted"/>
<keyword evidence="2" id="KW-1185">Reference proteome</keyword>
<dbReference type="EMBL" id="LXQA011116541">
    <property type="protein sequence ID" value="MCI85486.1"/>
    <property type="molecule type" value="Genomic_DNA"/>
</dbReference>
<reference evidence="1 2" key="1">
    <citation type="journal article" date="2018" name="Front. Plant Sci.">
        <title>Red Clover (Trifolium pratense) and Zigzag Clover (T. medium) - A Picture of Genomic Similarities and Differences.</title>
        <authorList>
            <person name="Dluhosova J."/>
            <person name="Istvanek J."/>
            <person name="Nedelnik J."/>
            <person name="Repkova J."/>
        </authorList>
    </citation>
    <scope>NUCLEOTIDE SEQUENCE [LARGE SCALE GENOMIC DNA]</scope>
    <source>
        <strain evidence="2">cv. 10/8</strain>
        <tissue evidence="1">Leaf</tissue>
    </source>
</reference>
<organism evidence="1 2">
    <name type="scientific">Trifolium medium</name>
    <dbReference type="NCBI Taxonomy" id="97028"/>
    <lineage>
        <taxon>Eukaryota</taxon>
        <taxon>Viridiplantae</taxon>
        <taxon>Streptophyta</taxon>
        <taxon>Embryophyta</taxon>
        <taxon>Tracheophyta</taxon>
        <taxon>Spermatophyta</taxon>
        <taxon>Magnoliopsida</taxon>
        <taxon>eudicotyledons</taxon>
        <taxon>Gunneridae</taxon>
        <taxon>Pentapetalae</taxon>
        <taxon>rosids</taxon>
        <taxon>fabids</taxon>
        <taxon>Fabales</taxon>
        <taxon>Fabaceae</taxon>
        <taxon>Papilionoideae</taxon>
        <taxon>50 kb inversion clade</taxon>
        <taxon>NPAAA clade</taxon>
        <taxon>Hologalegina</taxon>
        <taxon>IRL clade</taxon>
        <taxon>Trifolieae</taxon>
        <taxon>Trifolium</taxon>
    </lineage>
</organism>
<dbReference type="AlphaFoldDB" id="A0A392VAY8"/>
<dbReference type="Proteomes" id="UP000265520">
    <property type="component" value="Unassembled WGS sequence"/>
</dbReference>
<protein>
    <submittedName>
        <fullName evidence="1">Uncharacterized protein</fullName>
    </submittedName>
</protein>
<feature type="non-terminal residue" evidence="1">
    <location>
        <position position="1"/>
    </location>
</feature>